<dbReference type="InterPro" id="IPR004435">
    <property type="entry name" value="MobB_dom"/>
</dbReference>
<evidence type="ECO:0000313" key="2">
    <source>
        <dbReference type="EMBL" id="KPB00947.1"/>
    </source>
</evidence>
<name>A0A0M9GLY5_9HYPH</name>
<feature type="domain" description="Molybdopterin-guanine dinucleotide biosynthesis protein B (MobB)" evidence="1">
    <location>
        <begin position="6"/>
        <end position="137"/>
    </location>
</feature>
<dbReference type="EMBL" id="JXMU01000015">
    <property type="protein sequence ID" value="KPB00947.1"/>
    <property type="molecule type" value="Genomic_DNA"/>
</dbReference>
<dbReference type="AlphaFoldDB" id="A0A0M9GLY5"/>
<gene>
    <name evidence="2" type="ORF">SU32_11070</name>
</gene>
<dbReference type="STRING" id="1514904.SU32_11070"/>
<evidence type="ECO:0000259" key="1">
    <source>
        <dbReference type="Pfam" id="PF03205"/>
    </source>
</evidence>
<accession>A0A0M9GLY5</accession>
<dbReference type="GO" id="GO:0005525">
    <property type="term" value="F:GTP binding"/>
    <property type="evidence" value="ECO:0007669"/>
    <property type="project" value="InterPro"/>
</dbReference>
<dbReference type="Proteomes" id="UP000038011">
    <property type="component" value="Unassembled WGS sequence"/>
</dbReference>
<dbReference type="Gene3D" id="3.40.50.300">
    <property type="entry name" value="P-loop containing nucleotide triphosphate hydrolases"/>
    <property type="match status" value="1"/>
</dbReference>
<dbReference type="PATRIC" id="fig|1514904.3.peg.1056"/>
<keyword evidence="3" id="KW-1185">Reference proteome</keyword>
<dbReference type="PANTHER" id="PTHR40072:SF1">
    <property type="entry name" value="MOLYBDOPTERIN-GUANINE DINUCLEOTIDE BIOSYNTHESIS ADAPTER PROTEIN"/>
    <property type="match status" value="1"/>
</dbReference>
<reference evidence="2 3" key="1">
    <citation type="submission" date="2015-01" db="EMBL/GenBank/DDBJ databases">
        <title>Ahrensia donghaiensis sp. nov., a novel dimethylsulphoniopropionate-cleavage bacterium isolated from seawater and emended descriptions of the genus Ahrensia and Ahrensia kielensis.</title>
        <authorList>
            <person name="Liu J."/>
        </authorList>
    </citation>
    <scope>NUCLEOTIDE SEQUENCE [LARGE SCALE GENOMIC DNA]</scope>
    <source>
        <strain evidence="2 3">LZD062</strain>
    </source>
</reference>
<dbReference type="NCBIfam" id="TIGR00176">
    <property type="entry name" value="mobB"/>
    <property type="match status" value="1"/>
</dbReference>
<evidence type="ECO:0000313" key="3">
    <source>
        <dbReference type="Proteomes" id="UP000038011"/>
    </source>
</evidence>
<dbReference type="CDD" id="cd03116">
    <property type="entry name" value="MobB"/>
    <property type="match status" value="1"/>
</dbReference>
<dbReference type="InterPro" id="IPR027417">
    <property type="entry name" value="P-loop_NTPase"/>
</dbReference>
<dbReference type="GO" id="GO:0006777">
    <property type="term" value="P:Mo-molybdopterin cofactor biosynthetic process"/>
    <property type="evidence" value="ECO:0007669"/>
    <property type="project" value="InterPro"/>
</dbReference>
<sequence>MTTPLFGLSGFKNSGKTTLTAALIAEFTARGLRVSSVKHAHHEFDLDQPGTDTDKHRRSGAMEVVISSAKRWALMHEIHGDEAEPDLQTLINHMADADLILAEGYKSENHPKILLIASSEQAKLMDRIKNVVAIAADEDIEINADLPRFGRSDMKQIADFIAGYLKLGPQA</sequence>
<comment type="caution">
    <text evidence="2">The sequence shown here is derived from an EMBL/GenBank/DDBJ whole genome shotgun (WGS) entry which is preliminary data.</text>
</comment>
<dbReference type="RefSeq" id="WP_053999429.1">
    <property type="nucleotide sequence ID" value="NZ_JXMU01000015.1"/>
</dbReference>
<dbReference type="InterPro" id="IPR052539">
    <property type="entry name" value="MGD_biosynthesis_adapter"/>
</dbReference>
<protein>
    <recommendedName>
        <fullName evidence="1">Molybdopterin-guanine dinucleotide biosynthesis protein B (MobB) domain-containing protein</fullName>
    </recommendedName>
</protein>
<dbReference type="Pfam" id="PF03205">
    <property type="entry name" value="MobB"/>
    <property type="match status" value="1"/>
</dbReference>
<dbReference type="PANTHER" id="PTHR40072">
    <property type="entry name" value="MOLYBDOPTERIN-GUANINE DINUCLEOTIDE BIOSYNTHESIS ADAPTER PROTEIN-RELATED"/>
    <property type="match status" value="1"/>
</dbReference>
<proteinExistence type="predicted"/>
<dbReference type="OrthoDB" id="9804758at2"/>
<dbReference type="SUPFAM" id="SSF52540">
    <property type="entry name" value="P-loop containing nucleoside triphosphate hydrolases"/>
    <property type="match status" value="1"/>
</dbReference>
<organism evidence="2 3">
    <name type="scientific">Ahrensia marina</name>
    <dbReference type="NCBI Taxonomy" id="1514904"/>
    <lineage>
        <taxon>Bacteria</taxon>
        <taxon>Pseudomonadati</taxon>
        <taxon>Pseudomonadota</taxon>
        <taxon>Alphaproteobacteria</taxon>
        <taxon>Hyphomicrobiales</taxon>
        <taxon>Ahrensiaceae</taxon>
        <taxon>Ahrensia</taxon>
    </lineage>
</organism>